<organism evidence="2 3">
    <name type="scientific">Rubellimicrobium rubrum</name>
    <dbReference type="NCBI Taxonomy" id="2585369"/>
    <lineage>
        <taxon>Bacteria</taxon>
        <taxon>Pseudomonadati</taxon>
        <taxon>Pseudomonadota</taxon>
        <taxon>Alphaproteobacteria</taxon>
        <taxon>Rhodobacterales</taxon>
        <taxon>Roseobacteraceae</taxon>
        <taxon>Rubellimicrobium</taxon>
    </lineage>
</organism>
<feature type="domain" description="Calcineurin-like phosphoesterase" evidence="1">
    <location>
        <begin position="115"/>
        <end position="320"/>
    </location>
</feature>
<protein>
    <recommendedName>
        <fullName evidence="1">Calcineurin-like phosphoesterase domain-containing protein</fullName>
    </recommendedName>
</protein>
<evidence type="ECO:0000313" key="3">
    <source>
        <dbReference type="Proteomes" id="UP000305887"/>
    </source>
</evidence>
<evidence type="ECO:0000313" key="2">
    <source>
        <dbReference type="EMBL" id="TNC50540.1"/>
    </source>
</evidence>
<keyword evidence="3" id="KW-1185">Reference proteome</keyword>
<accession>A0A5C4N024</accession>
<comment type="caution">
    <text evidence="2">The sequence shown here is derived from an EMBL/GenBank/DDBJ whole genome shotgun (WGS) entry which is preliminary data.</text>
</comment>
<dbReference type="Pfam" id="PF00149">
    <property type="entry name" value="Metallophos"/>
    <property type="match status" value="1"/>
</dbReference>
<evidence type="ECO:0000259" key="1">
    <source>
        <dbReference type="Pfam" id="PF00149"/>
    </source>
</evidence>
<dbReference type="GO" id="GO:0008803">
    <property type="term" value="F:bis(5'-nucleosyl)-tetraphosphatase (symmetrical) activity"/>
    <property type="evidence" value="ECO:0007669"/>
    <property type="project" value="TreeGrafter"/>
</dbReference>
<dbReference type="InterPro" id="IPR050126">
    <property type="entry name" value="Ap4A_hydrolase"/>
</dbReference>
<dbReference type="Gene3D" id="3.60.21.10">
    <property type="match status" value="1"/>
</dbReference>
<sequence length="370" mass="40065">MVAGDPALTSCEASPRSSLPIGLWLPNVWQGAHPEWLAPGEAMSGGAVGGIEPLSSKGMEAELQMMVSHVWKRMLRLVRPRLWWDRRLFDQPPRIVSTPWQAFPHSTTARSHLFAVGDVHGCADLLLLLLTHLCAQPHADGTMRSIVFLGDLVDRGPGSIRSLHLAQGCAERFDQAVILPGNHEAALLKALDPADDGSSFRLWLEKGGDTALKEIGAQHLPVPEQRAAVREALPVGTEEQLRATPGHLWDGDLLFVHAGIDPYSDRTAFLAQGLEDVTPGLDHWSTIREPFLNWRGGWDGGGAPGPTLVVHGHSPVTKSRLTGLDRLLARANLSRSHARINLDLGSTRSGTIGALEAAGGQYRIHVARYG</sequence>
<dbReference type="AlphaFoldDB" id="A0A5C4N024"/>
<dbReference type="PANTHER" id="PTHR42850">
    <property type="entry name" value="METALLOPHOSPHOESTERASE"/>
    <property type="match status" value="1"/>
</dbReference>
<dbReference type="SUPFAM" id="SSF56300">
    <property type="entry name" value="Metallo-dependent phosphatases"/>
    <property type="match status" value="1"/>
</dbReference>
<dbReference type="GO" id="GO:0016791">
    <property type="term" value="F:phosphatase activity"/>
    <property type="evidence" value="ECO:0007669"/>
    <property type="project" value="TreeGrafter"/>
</dbReference>
<gene>
    <name evidence="2" type="ORF">FHG66_08615</name>
</gene>
<dbReference type="GO" id="GO:0110154">
    <property type="term" value="P:RNA decapping"/>
    <property type="evidence" value="ECO:0007669"/>
    <property type="project" value="TreeGrafter"/>
</dbReference>
<name>A0A5C4N024_9RHOB</name>
<dbReference type="PANTHER" id="PTHR42850:SF4">
    <property type="entry name" value="ZINC-DEPENDENT ENDOPOLYPHOSPHATASE"/>
    <property type="match status" value="1"/>
</dbReference>
<dbReference type="RefSeq" id="WP_139076336.1">
    <property type="nucleotide sequence ID" value="NZ_VDFU01000007.1"/>
</dbReference>
<reference evidence="2 3" key="1">
    <citation type="submission" date="2019-06" db="EMBL/GenBank/DDBJ databases">
        <title>YIM 131921 draft genome.</title>
        <authorList>
            <person name="Jiang L."/>
        </authorList>
    </citation>
    <scope>NUCLEOTIDE SEQUENCE [LARGE SCALE GENOMIC DNA]</scope>
    <source>
        <strain evidence="2 3">YIM 131921</strain>
    </source>
</reference>
<dbReference type="Proteomes" id="UP000305887">
    <property type="component" value="Unassembled WGS sequence"/>
</dbReference>
<dbReference type="InterPro" id="IPR004843">
    <property type="entry name" value="Calcineurin-like_PHP"/>
</dbReference>
<dbReference type="InterPro" id="IPR029052">
    <property type="entry name" value="Metallo-depent_PP-like"/>
</dbReference>
<dbReference type="GO" id="GO:0005737">
    <property type="term" value="C:cytoplasm"/>
    <property type="evidence" value="ECO:0007669"/>
    <property type="project" value="TreeGrafter"/>
</dbReference>
<dbReference type="OrthoDB" id="9807890at2"/>
<dbReference type="EMBL" id="VDFU01000007">
    <property type="protein sequence ID" value="TNC50540.1"/>
    <property type="molecule type" value="Genomic_DNA"/>
</dbReference>
<proteinExistence type="predicted"/>